<feature type="domain" description="AMP-dependent synthetase/ligase" evidence="1">
    <location>
        <begin position="231"/>
        <end position="352"/>
    </location>
</feature>
<name>A0A1G2PKH9_9BACT</name>
<protein>
    <recommendedName>
        <fullName evidence="1">AMP-dependent synthetase/ligase domain-containing protein</fullName>
    </recommendedName>
</protein>
<accession>A0A1G2PKH9</accession>
<dbReference type="Gene3D" id="3.40.50.12780">
    <property type="entry name" value="N-terminal domain of ligase-like"/>
    <property type="match status" value="2"/>
</dbReference>
<dbReference type="InterPro" id="IPR042099">
    <property type="entry name" value="ANL_N_sf"/>
</dbReference>
<gene>
    <name evidence="2" type="ORF">A2806_03870</name>
</gene>
<evidence type="ECO:0000259" key="1">
    <source>
        <dbReference type="Pfam" id="PF00501"/>
    </source>
</evidence>
<dbReference type="AlphaFoldDB" id="A0A1G2PKH9"/>
<comment type="caution">
    <text evidence="2">The sequence shown here is derived from an EMBL/GenBank/DDBJ whole genome shotgun (WGS) entry which is preliminary data.</text>
</comment>
<dbReference type="Pfam" id="PF00501">
    <property type="entry name" value="AMP-binding"/>
    <property type="match status" value="1"/>
</dbReference>
<dbReference type="PANTHER" id="PTHR43845">
    <property type="entry name" value="BLR5969 PROTEIN"/>
    <property type="match status" value="1"/>
</dbReference>
<sequence>MTREQYEALQDRQLKRFIAEEVYPFHPYYGDLFRKHGILPRHIGSVSDLRHFSELFTTKTIIAAQPEAFVVQPTPKRVFLSPPRTRPLVLVARELARAGIAIPNLLFDQTLNRLPSLLYRFGRVQLPRPLSAKAFLEYRYAPHFPTGTTGRSTGGVPTVFWFTGVDMARMAKLGSRYFSLLGMGNLQPQERRCIDLFPVSIHLADLFLREVSRGVPAMVFPTGGGKGIGTERSLRVAEASEARLLAGVPDYVERFLEYAVDEKRNLSHVERVILGGDAVGPKRRESIIELLRKCGAMDPVVIASYGFTEAKIAFIECVEGAREGGVGYHVFPELGAVEILDPDPNSRGEVCWSTIVGAGTVVLRYRTGDHAAFSWEPCPACGRTLPRIVGPITRKTSDMIKNIAGTLVDFNHVCEVFENDASVTEWQVEIVGDKNAGERINVFVALREGIDQDAVCWRLVSAFKTAADGLAPYTIRVFSHEELVVRLGIETELKAQRIKDLRKEA</sequence>
<dbReference type="SUPFAM" id="SSF56801">
    <property type="entry name" value="Acetyl-CoA synthetase-like"/>
    <property type="match status" value="1"/>
</dbReference>
<evidence type="ECO:0000313" key="2">
    <source>
        <dbReference type="EMBL" id="OHA48807.1"/>
    </source>
</evidence>
<dbReference type="STRING" id="1802362.A2806_03870"/>
<dbReference type="EMBL" id="MHSS01000002">
    <property type="protein sequence ID" value="OHA48807.1"/>
    <property type="molecule type" value="Genomic_DNA"/>
</dbReference>
<dbReference type="InterPro" id="IPR000873">
    <property type="entry name" value="AMP-dep_synth/lig_dom"/>
</dbReference>
<dbReference type="Proteomes" id="UP000177629">
    <property type="component" value="Unassembled WGS sequence"/>
</dbReference>
<proteinExistence type="predicted"/>
<evidence type="ECO:0000313" key="3">
    <source>
        <dbReference type="Proteomes" id="UP000177629"/>
    </source>
</evidence>
<dbReference type="PANTHER" id="PTHR43845:SF1">
    <property type="entry name" value="BLR5969 PROTEIN"/>
    <property type="match status" value="1"/>
</dbReference>
<organism evidence="2 3">
    <name type="scientific">Candidatus Terrybacteria bacterium RIFCSPHIGHO2_01_FULL_48_17</name>
    <dbReference type="NCBI Taxonomy" id="1802362"/>
    <lineage>
        <taxon>Bacteria</taxon>
        <taxon>Candidatus Terryibacteriota</taxon>
    </lineage>
</organism>
<reference evidence="2 3" key="1">
    <citation type="journal article" date="2016" name="Nat. Commun.">
        <title>Thousands of microbial genomes shed light on interconnected biogeochemical processes in an aquifer system.</title>
        <authorList>
            <person name="Anantharaman K."/>
            <person name="Brown C.T."/>
            <person name="Hug L.A."/>
            <person name="Sharon I."/>
            <person name="Castelle C.J."/>
            <person name="Probst A.J."/>
            <person name="Thomas B.C."/>
            <person name="Singh A."/>
            <person name="Wilkins M.J."/>
            <person name="Karaoz U."/>
            <person name="Brodie E.L."/>
            <person name="Williams K.H."/>
            <person name="Hubbard S.S."/>
            <person name="Banfield J.F."/>
        </authorList>
    </citation>
    <scope>NUCLEOTIDE SEQUENCE [LARGE SCALE GENOMIC DNA]</scope>
</reference>